<dbReference type="InterPro" id="IPR038765">
    <property type="entry name" value="Papain-like_cys_pep_sf"/>
</dbReference>
<dbReference type="STRING" id="984487.A0A1E4SH00"/>
<keyword evidence="3 6" id="KW-0378">Hydrolase</keyword>
<keyword evidence="2 6" id="KW-0645">Protease</keyword>
<dbReference type="SMART" id="SM00230">
    <property type="entry name" value="CysPc"/>
    <property type="match status" value="1"/>
</dbReference>
<dbReference type="Gene3D" id="2.60.120.380">
    <property type="match status" value="1"/>
</dbReference>
<evidence type="ECO:0000256" key="3">
    <source>
        <dbReference type="ARBA" id="ARBA00022801"/>
    </source>
</evidence>
<dbReference type="Pfam" id="PF00648">
    <property type="entry name" value="Peptidase_C2"/>
    <property type="match status" value="1"/>
</dbReference>
<dbReference type="AlphaFoldDB" id="A0A1E4SH00"/>
<feature type="active site" evidence="6">
    <location>
        <position position="144"/>
    </location>
</feature>
<protein>
    <recommendedName>
        <fullName evidence="5">Cysteine protease RIM13</fullName>
    </recommendedName>
</protein>
<evidence type="ECO:0000256" key="6">
    <source>
        <dbReference type="PROSITE-ProRule" id="PRU00239"/>
    </source>
</evidence>
<dbReference type="GO" id="GO:0004198">
    <property type="term" value="F:calcium-dependent cysteine-type endopeptidase activity"/>
    <property type="evidence" value="ECO:0007669"/>
    <property type="project" value="InterPro"/>
</dbReference>
<feature type="domain" description="Calpain catalytic" evidence="7">
    <location>
        <begin position="134"/>
        <end position="316"/>
    </location>
</feature>
<keyword evidence="9" id="KW-1185">Reference proteome</keyword>
<comment type="similarity">
    <text evidence="1">Belongs to the peptidase C2 family. PalB/RIM13 subfamily.</text>
</comment>
<dbReference type="InterPro" id="IPR001300">
    <property type="entry name" value="Peptidase_C2_calpain_cat"/>
</dbReference>
<organism evidence="8 9">
    <name type="scientific">Suhomyces tanzawaensis NRRL Y-17324</name>
    <dbReference type="NCBI Taxonomy" id="984487"/>
    <lineage>
        <taxon>Eukaryota</taxon>
        <taxon>Fungi</taxon>
        <taxon>Dikarya</taxon>
        <taxon>Ascomycota</taxon>
        <taxon>Saccharomycotina</taxon>
        <taxon>Pichiomycetes</taxon>
        <taxon>Debaryomycetaceae</taxon>
        <taxon>Suhomyces</taxon>
    </lineage>
</organism>
<dbReference type="GO" id="GO:0006508">
    <property type="term" value="P:proteolysis"/>
    <property type="evidence" value="ECO:0007669"/>
    <property type="project" value="UniProtKB-KW"/>
</dbReference>
<dbReference type="InterPro" id="IPR036213">
    <property type="entry name" value="Calpain_III_sf"/>
</dbReference>
<dbReference type="Pfam" id="PF01067">
    <property type="entry name" value="Calpain_III"/>
    <property type="match status" value="1"/>
</dbReference>
<evidence type="ECO:0000313" key="9">
    <source>
        <dbReference type="Proteomes" id="UP000094285"/>
    </source>
</evidence>
<feature type="active site" evidence="6">
    <location>
        <position position="298"/>
    </location>
</feature>
<evidence type="ECO:0000256" key="2">
    <source>
        <dbReference type="ARBA" id="ARBA00022670"/>
    </source>
</evidence>
<dbReference type="OrthoDB" id="167576at2759"/>
<dbReference type="EMBL" id="KV453913">
    <property type="protein sequence ID" value="ODV78755.1"/>
    <property type="molecule type" value="Genomic_DNA"/>
</dbReference>
<dbReference type="SUPFAM" id="SSF54001">
    <property type="entry name" value="Cysteine proteinases"/>
    <property type="match status" value="1"/>
</dbReference>
<accession>A0A1E4SH00</accession>
<name>A0A1E4SH00_9ASCO</name>
<evidence type="ECO:0000256" key="4">
    <source>
        <dbReference type="ARBA" id="ARBA00022807"/>
    </source>
</evidence>
<keyword evidence="4 6" id="KW-0788">Thiol protease</keyword>
<dbReference type="PANTHER" id="PTHR46143">
    <property type="entry name" value="CALPAIN-7"/>
    <property type="match status" value="1"/>
</dbReference>
<dbReference type="PANTHER" id="PTHR46143:SF1">
    <property type="entry name" value="CALPAIN-7"/>
    <property type="match status" value="1"/>
</dbReference>
<dbReference type="SUPFAM" id="SSF49758">
    <property type="entry name" value="Calpain large subunit, middle domain (domain III)"/>
    <property type="match status" value="1"/>
</dbReference>
<sequence>MSLSEAVGLLQQSHVSNALDNPTKAKKECLQAMKILNGLAQDLQNVAMSRATMKYYDILATKKPETTEKMLWLNSKIYDFHYPVLEFSESLDSGHFPVPSFTETDPSITMIPPSIEARFEAVSITNWSQSKSVSDLYQDVLTNCSFVSSLLSLVDLGYPLLDLVSPKGPSDQYRVRLHFNGTQRLVTVDNQLPFFTDRRERHLTVSSSSDTSLLWPALIEKAHLKIMGNGYRFEGSNMANDTYLLSGYIPEIISLHNSLPANFAELWNLRNQGQLTLGIGTGKLSKTLSAQLNLTSNHDYSIEAYKAGSLVIKNSWVENQNLEKRFIEVSDYNHFKYLYVNWKPSAKFKYLAKRMMLFSPSKLLYEHTQPALINPTDKPQKVWALLERSLPNKHEDQLIMVSIYNSNRDKLFTPTQYRSVPNDHVTNNRIKLETFTMEPRQAYTMVVTSNYPCYFTLTLYHNISPDFNCKIARFPFLDHLLKVDGEWNTNNSGGNWSLSTFMKNPQFSLVVKQDTHLLMGLFASNDAPTLVGFHLFHSEDHNYDYPLRDFDKTKLIFSESYTPGFQTHKLHLKKGYYKLILSTYERVVHQNYRLVFNPEAATAISVEKIHNTLGLFLEKSYFDWNGSNRYKMKFSTHDFNVAVTFQLMHLNGHGGEEVLSSYRPGVRGSVFSADGRAIKINQEWNDSLHGVFVDATLDMPGNYILLVERLELGAGRCNVEVGSSKKLIIEKD</sequence>
<evidence type="ECO:0000313" key="8">
    <source>
        <dbReference type="EMBL" id="ODV78755.1"/>
    </source>
</evidence>
<feature type="active site" evidence="6">
    <location>
        <position position="314"/>
    </location>
</feature>
<dbReference type="GeneID" id="30984238"/>
<dbReference type="RefSeq" id="XP_020063877.1">
    <property type="nucleotide sequence ID" value="XM_020210102.1"/>
</dbReference>
<dbReference type="PROSITE" id="PS50203">
    <property type="entry name" value="CALPAIN_CAT"/>
    <property type="match status" value="1"/>
</dbReference>
<gene>
    <name evidence="8" type="ORF">CANTADRAFT_52619</name>
</gene>
<evidence type="ECO:0000256" key="5">
    <source>
        <dbReference type="ARBA" id="ARBA00042255"/>
    </source>
</evidence>
<evidence type="ECO:0000256" key="1">
    <source>
        <dbReference type="ARBA" id="ARBA00010193"/>
    </source>
</evidence>
<dbReference type="Proteomes" id="UP000094285">
    <property type="component" value="Unassembled WGS sequence"/>
</dbReference>
<dbReference type="InterPro" id="IPR051297">
    <property type="entry name" value="PalB/RIM13"/>
</dbReference>
<proteinExistence type="inferred from homology"/>
<evidence type="ECO:0000259" key="7">
    <source>
        <dbReference type="PROSITE" id="PS50203"/>
    </source>
</evidence>
<reference evidence="9" key="1">
    <citation type="submission" date="2016-05" db="EMBL/GenBank/DDBJ databases">
        <title>Comparative genomics of biotechnologically important yeasts.</title>
        <authorList>
            <consortium name="DOE Joint Genome Institute"/>
            <person name="Riley R."/>
            <person name="Haridas S."/>
            <person name="Wolfe K.H."/>
            <person name="Lopes M.R."/>
            <person name="Hittinger C.T."/>
            <person name="Goker M."/>
            <person name="Salamov A."/>
            <person name="Wisecaver J."/>
            <person name="Long T.M."/>
            <person name="Aerts A.L."/>
            <person name="Barry K."/>
            <person name="Choi C."/>
            <person name="Clum A."/>
            <person name="Coughlan A.Y."/>
            <person name="Deshpande S."/>
            <person name="Douglass A.P."/>
            <person name="Hanson S.J."/>
            <person name="Klenk H.-P."/>
            <person name="Labutti K."/>
            <person name="Lapidus A."/>
            <person name="Lindquist E."/>
            <person name="Lipzen A."/>
            <person name="Meier-Kolthoff J.P."/>
            <person name="Ohm R.A."/>
            <person name="Otillar R.P."/>
            <person name="Pangilinan J."/>
            <person name="Peng Y."/>
            <person name="Rokas A."/>
            <person name="Rosa C.A."/>
            <person name="Scheuner C."/>
            <person name="Sibirny A.A."/>
            <person name="Slot J.C."/>
            <person name="Stielow J.B."/>
            <person name="Sun H."/>
            <person name="Kurtzman C.P."/>
            <person name="Blackwell M."/>
            <person name="Grigoriev I.V."/>
            <person name="Jeffries T.W."/>
        </authorList>
    </citation>
    <scope>NUCLEOTIDE SEQUENCE [LARGE SCALE GENOMIC DNA]</scope>
    <source>
        <strain evidence="9">NRRL Y-17324</strain>
    </source>
</reference>
<dbReference type="InterPro" id="IPR022682">
    <property type="entry name" value="Calpain_domain_III"/>
</dbReference>